<dbReference type="Pfam" id="PF00590">
    <property type="entry name" value="TP_methylase"/>
    <property type="match status" value="1"/>
</dbReference>
<dbReference type="EC" id="2.1.1.131" evidence="7"/>
<organism evidence="7 8">
    <name type="scientific">Variimorphobacter saccharofermentans</name>
    <dbReference type="NCBI Taxonomy" id="2755051"/>
    <lineage>
        <taxon>Bacteria</taxon>
        <taxon>Bacillati</taxon>
        <taxon>Bacillota</taxon>
        <taxon>Clostridia</taxon>
        <taxon>Lachnospirales</taxon>
        <taxon>Lachnospiraceae</taxon>
        <taxon>Variimorphobacter</taxon>
    </lineage>
</organism>
<evidence type="ECO:0000256" key="1">
    <source>
        <dbReference type="ARBA" id="ARBA00004953"/>
    </source>
</evidence>
<keyword evidence="4 7" id="KW-0808">Transferase</keyword>
<keyword evidence="5" id="KW-0949">S-adenosyl-L-methionine</keyword>
<dbReference type="SUPFAM" id="SSF53790">
    <property type="entry name" value="Tetrapyrrole methylase"/>
    <property type="match status" value="1"/>
</dbReference>
<dbReference type="InterPro" id="IPR035996">
    <property type="entry name" value="4pyrrol_Methylase_sf"/>
</dbReference>
<evidence type="ECO:0000256" key="2">
    <source>
        <dbReference type="ARBA" id="ARBA00022573"/>
    </source>
</evidence>
<dbReference type="InterPro" id="IPR014777">
    <property type="entry name" value="4pyrrole_Mease_sub1"/>
</dbReference>
<comment type="caution">
    <text evidence="7">The sequence shown here is derived from an EMBL/GenBank/DDBJ whole genome shotgun (WGS) entry which is preliminary data.</text>
</comment>
<sequence>MENKIYVVGMGPGKEEMMTGEALSVLDQADVLIGYTVYLQLLGERFQEKEKMSTPMRQETERCRLAFEEAKKGKKVALICSGDAGIYGMASLMYEIGKNYLDIDIEVIPGITAASSGAAVLGAPLNHDFCVISLSDLLTPWEKIEKRLIAAAKGDFAIAIYNPSSHKRKDYLQRACDILLAFLEEERACGYVENIGREGTKAVTCTLKELRNQEVNMFTTVFIGNAGSEIINDKLITKRGYQIERDTNICGNN</sequence>
<dbReference type="InterPro" id="IPR000878">
    <property type="entry name" value="4pyrrol_Mease"/>
</dbReference>
<reference evidence="7 8" key="1">
    <citation type="submission" date="2020-07" db="EMBL/GenBank/DDBJ databases">
        <title>Characterization and genome sequencing of isolate MD1, a novel member within the family Lachnospiraceae.</title>
        <authorList>
            <person name="Rettenmaier R."/>
            <person name="Di Bello L."/>
            <person name="Zinser C."/>
            <person name="Scheitz K."/>
            <person name="Liebl W."/>
            <person name="Zverlov V."/>
        </authorList>
    </citation>
    <scope>NUCLEOTIDE SEQUENCE [LARGE SCALE GENOMIC DNA]</scope>
    <source>
        <strain evidence="7 8">MD1</strain>
    </source>
</reference>
<dbReference type="AlphaFoldDB" id="A0A839JXM8"/>
<dbReference type="Proteomes" id="UP000574276">
    <property type="component" value="Unassembled WGS sequence"/>
</dbReference>
<dbReference type="CDD" id="cd11646">
    <property type="entry name" value="Precorrin_3B_C17_MT"/>
    <property type="match status" value="1"/>
</dbReference>
<dbReference type="Gene3D" id="3.40.1010.10">
    <property type="entry name" value="Cobalt-precorrin-4 Transmethylase, Domain 1"/>
    <property type="match status" value="1"/>
</dbReference>
<evidence type="ECO:0000256" key="5">
    <source>
        <dbReference type="ARBA" id="ARBA00022691"/>
    </source>
</evidence>
<dbReference type="InterPro" id="IPR014776">
    <property type="entry name" value="4pyrrole_Mease_sub2"/>
</dbReference>
<evidence type="ECO:0000259" key="6">
    <source>
        <dbReference type="Pfam" id="PF00590"/>
    </source>
</evidence>
<comment type="pathway">
    <text evidence="1">Cofactor biosynthesis; adenosylcobalamin biosynthesis.</text>
</comment>
<dbReference type="GO" id="GO:0032259">
    <property type="term" value="P:methylation"/>
    <property type="evidence" value="ECO:0007669"/>
    <property type="project" value="UniProtKB-KW"/>
</dbReference>
<keyword evidence="3 7" id="KW-0489">Methyltransferase</keyword>
<accession>A0A839JXM8</accession>
<evidence type="ECO:0000256" key="4">
    <source>
        <dbReference type="ARBA" id="ARBA00022679"/>
    </source>
</evidence>
<evidence type="ECO:0000256" key="3">
    <source>
        <dbReference type="ARBA" id="ARBA00022603"/>
    </source>
</evidence>
<evidence type="ECO:0000313" key="8">
    <source>
        <dbReference type="Proteomes" id="UP000574276"/>
    </source>
</evidence>
<dbReference type="InterPro" id="IPR006363">
    <property type="entry name" value="Cbl_synth_CobJ/CibH_dom"/>
</dbReference>
<proteinExistence type="predicted"/>
<dbReference type="UniPathway" id="UPA00148"/>
<dbReference type="RefSeq" id="WP_228351494.1">
    <property type="nucleotide sequence ID" value="NZ_JACEGA010000001.1"/>
</dbReference>
<gene>
    <name evidence="7" type="primary">cobJ</name>
    <name evidence="7" type="ORF">H0486_02420</name>
</gene>
<dbReference type="GO" id="GO:0009236">
    <property type="term" value="P:cobalamin biosynthetic process"/>
    <property type="evidence" value="ECO:0007669"/>
    <property type="project" value="UniProtKB-UniPathway"/>
</dbReference>
<keyword evidence="2" id="KW-0169">Cobalamin biosynthesis</keyword>
<name>A0A839JXM8_9FIRM</name>
<dbReference type="PANTHER" id="PTHR47036">
    <property type="entry name" value="COBALT-FACTOR III C(17)-METHYLTRANSFERASE-RELATED"/>
    <property type="match status" value="1"/>
</dbReference>
<dbReference type="InterPro" id="IPR051810">
    <property type="entry name" value="Precorrin_MeTrfase"/>
</dbReference>
<feature type="domain" description="Tetrapyrrole methylase" evidence="6">
    <location>
        <begin position="4"/>
        <end position="210"/>
    </location>
</feature>
<dbReference type="PANTHER" id="PTHR47036:SF1">
    <property type="entry name" value="COBALT-FACTOR III C(17)-METHYLTRANSFERASE-RELATED"/>
    <property type="match status" value="1"/>
</dbReference>
<dbReference type="Gene3D" id="3.30.950.10">
    <property type="entry name" value="Methyltransferase, Cobalt-precorrin-4 Transmethylase, Domain 2"/>
    <property type="match status" value="1"/>
</dbReference>
<dbReference type="EMBL" id="JACEGA010000001">
    <property type="protein sequence ID" value="MBB2181732.1"/>
    <property type="molecule type" value="Genomic_DNA"/>
</dbReference>
<protein>
    <submittedName>
        <fullName evidence="7">Precorrin-3B C(17)-methyltransferase</fullName>
        <ecNumber evidence="7">2.1.1.131</ecNumber>
    </submittedName>
</protein>
<dbReference type="GO" id="GO:0030789">
    <property type="term" value="F:precorrin-3B C17-methyltransferase activity"/>
    <property type="evidence" value="ECO:0007669"/>
    <property type="project" value="UniProtKB-EC"/>
</dbReference>
<evidence type="ECO:0000313" key="7">
    <source>
        <dbReference type="EMBL" id="MBB2181732.1"/>
    </source>
</evidence>
<keyword evidence="8" id="KW-1185">Reference proteome</keyword>
<dbReference type="NCBIfam" id="TIGR01466">
    <property type="entry name" value="cobJ_cbiH"/>
    <property type="match status" value="1"/>
</dbReference>